<dbReference type="Gene3D" id="1.10.533.10">
    <property type="entry name" value="Death Domain, Fas"/>
    <property type="match status" value="1"/>
</dbReference>
<gene>
    <name evidence="4 5" type="primary">LOC106154088</name>
</gene>
<dbReference type="GO" id="GO:0007165">
    <property type="term" value="P:signal transduction"/>
    <property type="evidence" value="ECO:0007669"/>
    <property type="project" value="InterPro"/>
</dbReference>
<feature type="domain" description="Death" evidence="2">
    <location>
        <begin position="460"/>
        <end position="552"/>
    </location>
</feature>
<evidence type="ECO:0000259" key="2">
    <source>
        <dbReference type="PROSITE" id="PS50017"/>
    </source>
</evidence>
<evidence type="ECO:0000313" key="5">
    <source>
        <dbReference type="RefSeq" id="XP_013383780.1"/>
    </source>
</evidence>
<dbReference type="KEGG" id="lak:106154088"/>
<proteinExistence type="predicted"/>
<evidence type="ECO:0000313" key="4">
    <source>
        <dbReference type="RefSeq" id="XP_013383778.1"/>
    </source>
</evidence>
<sequence>MTPATATLQFSRKSQTLEELDKERPKSLEAVREILREATTDVETKLSLIEVSLIGRGVTYADFIRPYVAPIVSLMKSLEIYEIYNKKQIEEIIHQGIETGEAVKESDLPGYHMLKECYHKIKEYLPGAFTAIFLEIEKILENLDKYCRSFSKAEEREFMDTPSHYEMKRQELWKLIRVNLDDIKDMIGRYQEDGVDIKMFGIHARDIGRGCECERLPFLLMFPQTCVNVRNACKGIRQWLKADEEYPSYIKDDIIDMEKKIEHKTREERESQMRSSQLEYKMRHVQQECSVLESELKKLIAREMAFNQDARKLEREINKLELEIGTLEQEKVMSSKGLIKSSQPPEALSRKIHDLKEKHHGLATKHSHVQAKIMLVEKKREMLRESNANASALRSASRKARTDHTNVEHELHTMNERLEELKQIYLYKTSHETPKKIFYGLPLAPKTTVKTTGKKNHDPLNRAVKIVAHYIEKDWMKLYRKLPFHPVRGTEMLEQDLDDIFQKSARNTVKELSHEALAKWRRLHTRATLEELKGALVELKRKDVLEHLEKAHGGSGGAASSRRNKPTIFKPARVAVSLPKIKISGDKSMVVQSI</sequence>
<protein>
    <submittedName>
        <fullName evidence="4 5">Uncharacterized protein LOC106154088</fullName>
    </submittedName>
</protein>
<dbReference type="AlphaFoldDB" id="A0A1S3HCR9"/>
<dbReference type="OrthoDB" id="6286837at2759"/>
<name>A0A1S3HCR9_LINAN</name>
<dbReference type="InterPro" id="IPR011029">
    <property type="entry name" value="DEATH-like_dom_sf"/>
</dbReference>
<evidence type="ECO:0000313" key="3">
    <source>
        <dbReference type="Proteomes" id="UP000085678"/>
    </source>
</evidence>
<dbReference type="RefSeq" id="XP_013383780.1">
    <property type="nucleotide sequence ID" value="XM_013528326.1"/>
</dbReference>
<keyword evidence="3" id="KW-1185">Reference proteome</keyword>
<dbReference type="STRING" id="7574.A0A1S3HCR9"/>
<keyword evidence="1" id="KW-0175">Coiled coil</keyword>
<reference evidence="4 5" key="1">
    <citation type="submission" date="2025-04" db="UniProtKB">
        <authorList>
            <consortium name="RefSeq"/>
        </authorList>
    </citation>
    <scope>IDENTIFICATION</scope>
    <source>
        <tissue evidence="4 5">Gonads</tissue>
    </source>
</reference>
<dbReference type="RefSeq" id="XP_013383778.1">
    <property type="nucleotide sequence ID" value="XM_013528324.1"/>
</dbReference>
<dbReference type="Proteomes" id="UP000085678">
    <property type="component" value="Unplaced"/>
</dbReference>
<dbReference type="SUPFAM" id="SSF47986">
    <property type="entry name" value="DEATH domain"/>
    <property type="match status" value="1"/>
</dbReference>
<dbReference type="GeneID" id="106154088"/>
<dbReference type="CDD" id="cd01670">
    <property type="entry name" value="Death"/>
    <property type="match status" value="1"/>
</dbReference>
<dbReference type="PROSITE" id="PS50017">
    <property type="entry name" value="DEATH_DOMAIN"/>
    <property type="match status" value="1"/>
</dbReference>
<accession>A0A1S3HCR9</accession>
<feature type="coiled-coil region" evidence="1">
    <location>
        <begin position="282"/>
        <end position="330"/>
    </location>
</feature>
<dbReference type="OMA" id="KQTWISE"/>
<organism evidence="3 5">
    <name type="scientific">Lingula anatina</name>
    <name type="common">Brachiopod</name>
    <name type="synonym">Lingula unguis</name>
    <dbReference type="NCBI Taxonomy" id="7574"/>
    <lineage>
        <taxon>Eukaryota</taxon>
        <taxon>Metazoa</taxon>
        <taxon>Spiralia</taxon>
        <taxon>Lophotrochozoa</taxon>
        <taxon>Brachiopoda</taxon>
        <taxon>Linguliformea</taxon>
        <taxon>Lingulata</taxon>
        <taxon>Lingulida</taxon>
        <taxon>Linguloidea</taxon>
        <taxon>Lingulidae</taxon>
        <taxon>Lingula</taxon>
    </lineage>
</organism>
<dbReference type="InterPro" id="IPR000488">
    <property type="entry name" value="Death_dom"/>
</dbReference>
<evidence type="ECO:0000256" key="1">
    <source>
        <dbReference type="SAM" id="Coils"/>
    </source>
</evidence>